<proteinExistence type="predicted"/>
<evidence type="ECO:0000313" key="2">
    <source>
        <dbReference type="EMBL" id="RDW86122.1"/>
    </source>
</evidence>
<dbReference type="Gene3D" id="3.40.390.10">
    <property type="entry name" value="Collagenase (Catalytic Domain)"/>
    <property type="match status" value="1"/>
</dbReference>
<dbReference type="EMBL" id="PVWQ01000003">
    <property type="protein sequence ID" value="RDW86122.1"/>
    <property type="molecule type" value="Genomic_DNA"/>
</dbReference>
<dbReference type="SUPFAM" id="SSF55486">
    <property type="entry name" value="Metalloproteases ('zincins'), catalytic domain"/>
    <property type="match status" value="1"/>
</dbReference>
<accession>A0A3D8SIL8</accession>
<keyword evidence="1" id="KW-0732">Signal</keyword>
<sequence>MSKMKSFILFILALLLVCHFPVEAGNHLWEPSHQSSLTHARWAHFDNHRRTSTSPWPNKLIPICYGNLEAERELGPYIKAAMDLWYAAGLPAEYKIQRAHHLKCVLERPDVLWVYIDPGAFFSSVGKEKPKENPRRGGPVAALHISHNQLGDPAANIAHELGHAWGLLHENHNPVFWAPNNFDKVFKFRCDHLADFDDKIMGLQQWEIWGHDGICRSSEAAMKAQFSAYQYLPIHDAVSKHGWYVTEDDVDWNSIMMLPSWVGGNHRGSPLFHLDGGLIGANLVPSAQDVEGIRHLYEYRLSYEAELLLNDPRAFEYSLFRQYAPGCGH</sequence>
<evidence type="ECO:0000256" key="1">
    <source>
        <dbReference type="SAM" id="SignalP"/>
    </source>
</evidence>
<dbReference type="GeneID" id="38113134"/>
<evidence type="ECO:0000313" key="3">
    <source>
        <dbReference type="Proteomes" id="UP000256690"/>
    </source>
</evidence>
<comment type="caution">
    <text evidence="2">The sequence shown here is derived from an EMBL/GenBank/DDBJ whole genome shotgun (WGS) entry which is preliminary data.</text>
</comment>
<keyword evidence="3" id="KW-1185">Reference proteome</keyword>
<dbReference type="RefSeq" id="XP_026605646.1">
    <property type="nucleotide sequence ID" value="XM_026744780.1"/>
</dbReference>
<name>A0A3D8SIL8_9EURO</name>
<gene>
    <name evidence="2" type="ORF">DSM5745_02764</name>
</gene>
<organism evidence="2 3">
    <name type="scientific">Aspergillus mulundensis</name>
    <dbReference type="NCBI Taxonomy" id="1810919"/>
    <lineage>
        <taxon>Eukaryota</taxon>
        <taxon>Fungi</taxon>
        <taxon>Dikarya</taxon>
        <taxon>Ascomycota</taxon>
        <taxon>Pezizomycotina</taxon>
        <taxon>Eurotiomycetes</taxon>
        <taxon>Eurotiomycetidae</taxon>
        <taxon>Eurotiales</taxon>
        <taxon>Aspergillaceae</taxon>
        <taxon>Aspergillus</taxon>
        <taxon>Aspergillus subgen. Nidulantes</taxon>
    </lineage>
</organism>
<dbReference type="OrthoDB" id="291007at2759"/>
<dbReference type="GO" id="GO:0008237">
    <property type="term" value="F:metallopeptidase activity"/>
    <property type="evidence" value="ECO:0007669"/>
    <property type="project" value="InterPro"/>
</dbReference>
<evidence type="ECO:0008006" key="4">
    <source>
        <dbReference type="Google" id="ProtNLM"/>
    </source>
</evidence>
<reference evidence="2 3" key="1">
    <citation type="journal article" date="2018" name="IMA Fungus">
        <title>IMA Genome-F 9: Draft genome sequence of Annulohypoxylon stygium, Aspergillus mulundensis, Berkeleyomyces basicola (syn. Thielaviopsis basicola), Ceratocystis smalleyi, two Cercospora beticola strains, Coleophoma cylindrospora, Fusarium fracticaudum, Phialophora cf. hyalina, and Morchella septimelata.</title>
        <authorList>
            <person name="Wingfield B.D."/>
            <person name="Bills G.F."/>
            <person name="Dong Y."/>
            <person name="Huang W."/>
            <person name="Nel W.J."/>
            <person name="Swalarsk-Parry B.S."/>
            <person name="Vaghefi N."/>
            <person name="Wilken P.M."/>
            <person name="An Z."/>
            <person name="de Beer Z.W."/>
            <person name="De Vos L."/>
            <person name="Chen L."/>
            <person name="Duong T.A."/>
            <person name="Gao Y."/>
            <person name="Hammerbacher A."/>
            <person name="Kikkert J.R."/>
            <person name="Li Y."/>
            <person name="Li H."/>
            <person name="Li K."/>
            <person name="Li Q."/>
            <person name="Liu X."/>
            <person name="Ma X."/>
            <person name="Naidoo K."/>
            <person name="Pethybridge S.J."/>
            <person name="Sun J."/>
            <person name="Steenkamp E.T."/>
            <person name="van der Nest M.A."/>
            <person name="van Wyk S."/>
            <person name="Wingfield M.J."/>
            <person name="Xiong C."/>
            <person name="Yue Q."/>
            <person name="Zhang X."/>
        </authorList>
    </citation>
    <scope>NUCLEOTIDE SEQUENCE [LARGE SCALE GENOMIC DNA]</scope>
    <source>
        <strain evidence="2 3">DSM 5745</strain>
    </source>
</reference>
<dbReference type="AlphaFoldDB" id="A0A3D8SIL8"/>
<dbReference type="STRING" id="1810919.A0A3D8SIL8"/>
<dbReference type="Proteomes" id="UP000256690">
    <property type="component" value="Unassembled WGS sequence"/>
</dbReference>
<feature type="signal peptide" evidence="1">
    <location>
        <begin position="1"/>
        <end position="24"/>
    </location>
</feature>
<dbReference type="InterPro" id="IPR024079">
    <property type="entry name" value="MetalloPept_cat_dom_sf"/>
</dbReference>
<feature type="chain" id="PRO_5017695577" description="Peptidase M12A domain-containing protein" evidence="1">
    <location>
        <begin position="25"/>
        <end position="329"/>
    </location>
</feature>
<protein>
    <recommendedName>
        <fullName evidence="4">Peptidase M12A domain-containing protein</fullName>
    </recommendedName>
</protein>